<dbReference type="EMBL" id="JALLBG020000034">
    <property type="protein sequence ID" value="KAL3770916.1"/>
    <property type="molecule type" value="Genomic_DNA"/>
</dbReference>
<keyword evidence="6" id="KW-0235">DNA replication</keyword>
<dbReference type="InterPro" id="IPR047187">
    <property type="entry name" value="SF1_C_Upf1"/>
</dbReference>
<protein>
    <recommendedName>
        <fullName evidence="4">DNA helicase</fullName>
        <ecNumber evidence="4">3.6.4.12</ecNumber>
    </recommendedName>
</protein>
<evidence type="ECO:0000256" key="5">
    <source>
        <dbReference type="ARBA" id="ARBA00022485"/>
    </source>
</evidence>
<keyword evidence="10" id="KW-0227">DNA damage</keyword>
<sequence length="2014" mass="220773">MPASPTKLSSTSGGKRRTSTNNNDSDSEESACIVWEDETSKVDFRHYLLHDDANADGGGANEHGGELSDDDINDCDGVDDGTHLLLCGTDADRRRRSRRLTIPVAMTQQIEELSSGSSSDDDDDDDEKKDNIDNRVHHGVKEGCNNGGMMSENNNETMTPPPNTRQSTKHPTHLSSTKICGASVAEHGEYHDAMAATTLATAAAAVVAPGSKLKRRKNKRHLMNDMGDIPATISKLRRQHHGIRRVQQPKMSSPLPTAISTSDASATIPQRVIEKENQPPPDKAIEDQQDEYHQKTKSNSFDELQTKQPTKKQIVGECHNDDPTAYENLLSDASALSGPHTLMNGSQHLPPFPTQQRHQQQQQQQHKLSVSSQYDHTILHHELQHLQKPPSTTKSATTITTNSSDNGCRDLFREIELGLDQACGASVDGNATVNGNIDSNVNPGTSTTKIAGIASSSTPKPSATEGMLGVDPGNEDEDEDEEEWNDDDLAAIDLSVAMVSNLNRLSQQPQECLSSDFRPSLSSASSSHHPHEQSSSKTSSSTTADICHAPNPSHHSSSSVSLSAITATTTASTATIPSAHTAASAPTSTHLPQPVSASGMSGVCDMKPKLECNNIDDCGMEDDDLWNEDDLAAIDLSVAMTRSSLNSTCRPTEDEATTTTGNNQSCPNKILQEGVIISEDDDRYFEEMDFNALDDKIVRHNQLRQQQQQMLMTQEHQPTLHFPSPPPPVAPIFNRRRHHPIVATSTLPPSYLSFTRYIVQIVQEDLLTYTKTIGVSLWNNSKDDKKSVGDEMDDLISICMDQGGNDALQKSSCGNAIDGYLHLRGEWYHTVCQPGDIIHLCSLSGNYLTDISALPVVLHSDPPPSSDPHDDLLLVLHPDELISPTLVSEAVQCPRLAVLRSRLGSTGMSSRSAVIGILRHELFERCLRERDASHKSAALFTRQIIRNKADALLGCGVIDQREAFGEVIKTLSQVQLFLRSFTSWNATKSNNCHPLQQKEKIQQSITRFSLAAKHGGSGGEAEANYTPKTMLKGMFASCDALMEIRGLYSTEQWMHVPELGLKGNVDATVMARMKPLSAPNISSNGEMQDLLLPVELKTGHVQNPTHSHLAQLSIYTMMLRARQGSCNSLVQSRSQNLSNGLEIGVDVEALGAASSGMLLYLNHENYCARHVKPTLNDVKTLMGQRNKLASNVIRAYRPRGIAIEYEADDPISNSTFTGHRRDHMRVAVKKGISSPSALPELQPNVNSCERCYKNRECMMYASADINSQNTCSHAPTLSSNSGHKRLLDHFTGHLQGADLEYFCKWDMLIDLERHASSKNVLSSWLYESDKKETKDGKCISSLVLSEFVTEAGDVIMEVDDGGEGDTLIRFVRSNDSSHTTPLSNLNFEVGSHAIISEDCTSFQSQKDRNGQLGAGRHNMHILRGAVVRIGEQVIDIAVPNKDVDRFKRLVKWGDCSTLIRSNADVKKFRLDKDEYVGLLGLLLQNLVNFFTLDIPSFSAESFGTPVKTKSLTADTELADRRRRLNRSIVQLDPPPRFVDLSVESLFTCGGVDVPGCDQNRLRQDFGRLNSDQKEAVLKVIAAEDFALIQGLPGTGKSETISFITRLLVMRGKRVLLTSYTHSAVDNLLCKLMESGVSQPGTSQKNPLNPIIRIGQVSSCHLQVRPILAHAVARETERFYSGGSTTSIEQPSVEYLHKVMIEAKVVGVSALTAPRSPLLAGQHFDVVIVDEAGQISQPAVLGAIMAADSFVLVGDHMQLPPLVISEVAEEGGFGVSMLKRLADAFPGAIAKLTTQYRMNESICHLSNIIAYNGQLKCGNDQIRHQKLDLCMSMIANHIAPYDMPWIERALNPNDPVVFLDTDGKGWLETDGRGSGGPTNAIEVSIVQNIVHSLSLCGLEPSSIGVITPFRSQLRALDENQSLREFKSNGLEICTIDRFQGRDKPAIILSLVRSNNEGKTGRLLQDFRRLNVAFSRAKKKMIIVGSFATLCKGSDVMCPVLESLRERNWVYKLSDS</sequence>
<evidence type="ECO:0000256" key="19">
    <source>
        <dbReference type="ARBA" id="ARBA00023268"/>
    </source>
</evidence>
<dbReference type="GO" id="GO:0005634">
    <property type="term" value="C:nucleus"/>
    <property type="evidence" value="ECO:0007669"/>
    <property type="project" value="UniProtKB-SubCell"/>
</dbReference>
<evidence type="ECO:0000256" key="2">
    <source>
        <dbReference type="ARBA" id="ARBA00004123"/>
    </source>
</evidence>
<gene>
    <name evidence="25" type="ORF">ACHAWU_003225</name>
</gene>
<evidence type="ECO:0000256" key="7">
    <source>
        <dbReference type="ARBA" id="ARBA00022722"/>
    </source>
</evidence>
<reference evidence="25 26" key="1">
    <citation type="submission" date="2024-10" db="EMBL/GenBank/DDBJ databases">
        <title>Updated reference genomes for cyclostephanoid diatoms.</title>
        <authorList>
            <person name="Roberts W.R."/>
            <person name="Alverson A.J."/>
        </authorList>
    </citation>
    <scope>NUCLEOTIDE SEQUENCE [LARGE SCALE GENOMIC DNA]</scope>
    <source>
        <strain evidence="25 26">AJA232-27</strain>
    </source>
</reference>
<feature type="compositionally biased region" description="Polar residues" evidence="21">
    <location>
        <begin position="438"/>
        <end position="461"/>
    </location>
</feature>
<dbReference type="EC" id="3.6.4.12" evidence="4"/>
<keyword evidence="18" id="KW-0539">Nucleus</keyword>
<dbReference type="Gene3D" id="3.40.50.300">
    <property type="entry name" value="P-loop containing nucleotide triphosphate hydrolases"/>
    <property type="match status" value="3"/>
</dbReference>
<feature type="compositionally biased region" description="Polar residues" evidence="21">
    <location>
        <begin position="249"/>
        <end position="268"/>
    </location>
</feature>
<feature type="compositionally biased region" description="Low complexity" evidence="21">
    <location>
        <begin position="535"/>
        <end position="561"/>
    </location>
</feature>
<feature type="region of interest" description="Disordered" evidence="21">
    <location>
        <begin position="510"/>
        <end position="561"/>
    </location>
</feature>
<evidence type="ECO:0000256" key="4">
    <source>
        <dbReference type="ARBA" id="ARBA00012551"/>
    </source>
</evidence>
<dbReference type="InterPro" id="IPR045055">
    <property type="entry name" value="DNA2/NAM7-like"/>
</dbReference>
<keyword evidence="11" id="KW-0378">Hydrolase</keyword>
<dbReference type="GO" id="GO:0051539">
    <property type="term" value="F:4 iron, 4 sulfur cluster binding"/>
    <property type="evidence" value="ECO:0007669"/>
    <property type="project" value="UniProtKB-KW"/>
</dbReference>
<evidence type="ECO:0000256" key="8">
    <source>
        <dbReference type="ARBA" id="ARBA00022723"/>
    </source>
</evidence>
<feature type="domain" description="DNA replication factor Dna2 N-terminal" evidence="22">
    <location>
        <begin position="820"/>
        <end position="1070"/>
    </location>
</feature>
<comment type="catalytic activity">
    <reaction evidence="20">
        <text>ATP + H2O = ADP + phosphate + H(+)</text>
        <dbReference type="Rhea" id="RHEA:13065"/>
        <dbReference type="ChEBI" id="CHEBI:15377"/>
        <dbReference type="ChEBI" id="CHEBI:15378"/>
        <dbReference type="ChEBI" id="CHEBI:30616"/>
        <dbReference type="ChEBI" id="CHEBI:43474"/>
        <dbReference type="ChEBI" id="CHEBI:456216"/>
        <dbReference type="EC" id="3.6.4.12"/>
    </reaction>
</comment>
<keyword evidence="19" id="KW-0511">Multifunctional enzyme</keyword>
<feature type="compositionally biased region" description="Low complexity" evidence="21">
    <location>
        <begin position="514"/>
        <end position="528"/>
    </location>
</feature>
<dbReference type="Pfam" id="PF13087">
    <property type="entry name" value="AAA_12"/>
    <property type="match status" value="1"/>
</dbReference>
<dbReference type="InterPro" id="IPR011604">
    <property type="entry name" value="PDDEXK-like_dom_sf"/>
</dbReference>
<feature type="region of interest" description="Disordered" evidence="21">
    <location>
        <begin position="646"/>
        <end position="665"/>
    </location>
</feature>
<evidence type="ECO:0000256" key="18">
    <source>
        <dbReference type="ARBA" id="ARBA00023242"/>
    </source>
</evidence>
<comment type="subcellular location">
    <subcellularLocation>
        <location evidence="2">Nucleus</location>
    </subcellularLocation>
</comment>
<dbReference type="SUPFAM" id="SSF52540">
    <property type="entry name" value="P-loop containing nucleoside triphosphate hydrolases"/>
    <property type="match status" value="1"/>
</dbReference>
<dbReference type="InterPro" id="IPR041677">
    <property type="entry name" value="DNA2/NAM7_AAA_11"/>
</dbReference>
<evidence type="ECO:0000256" key="9">
    <source>
        <dbReference type="ARBA" id="ARBA00022741"/>
    </source>
</evidence>
<keyword evidence="7" id="KW-0540">Nuclease</keyword>
<evidence type="ECO:0000256" key="14">
    <source>
        <dbReference type="ARBA" id="ARBA00023004"/>
    </source>
</evidence>
<comment type="similarity">
    <text evidence="3">Belongs to the DNA2/NAM7 helicase family.</text>
</comment>
<dbReference type="GO" id="GO:0006281">
    <property type="term" value="P:DNA repair"/>
    <property type="evidence" value="ECO:0007669"/>
    <property type="project" value="UniProtKB-KW"/>
</dbReference>
<dbReference type="InterPro" id="IPR014808">
    <property type="entry name" value="DNA_replication_fac_Dna2_N"/>
</dbReference>
<keyword evidence="16" id="KW-0238">DNA-binding</keyword>
<keyword evidence="9" id="KW-0547">Nucleotide-binding</keyword>
<keyword evidence="5" id="KW-0004">4Fe-4S</keyword>
<feature type="compositionally biased region" description="Polar residues" evidence="21">
    <location>
        <begin position="297"/>
        <end position="308"/>
    </location>
</feature>
<feature type="region of interest" description="Disordered" evidence="21">
    <location>
        <begin position="438"/>
        <end position="484"/>
    </location>
</feature>
<evidence type="ECO:0000256" key="12">
    <source>
        <dbReference type="ARBA" id="ARBA00022806"/>
    </source>
</evidence>
<evidence type="ECO:0000256" key="10">
    <source>
        <dbReference type="ARBA" id="ARBA00022763"/>
    </source>
</evidence>
<keyword evidence="15" id="KW-0411">Iron-sulfur</keyword>
<keyword evidence="13" id="KW-0067">ATP-binding</keyword>
<evidence type="ECO:0000259" key="24">
    <source>
        <dbReference type="Pfam" id="PF13087"/>
    </source>
</evidence>
<accession>A0ABD3N9F9</accession>
<dbReference type="InterPro" id="IPR027417">
    <property type="entry name" value="P-loop_NTPase"/>
</dbReference>
<evidence type="ECO:0000259" key="22">
    <source>
        <dbReference type="Pfam" id="PF08696"/>
    </source>
</evidence>
<feature type="domain" description="DNA2/NAM7 helicase helicase" evidence="23">
    <location>
        <begin position="1568"/>
        <end position="1666"/>
    </location>
</feature>
<keyword evidence="14" id="KW-0408">Iron</keyword>
<comment type="cofactor">
    <cofactor evidence="1">
        <name>[4Fe-4S] cluster</name>
        <dbReference type="ChEBI" id="CHEBI:49883"/>
    </cofactor>
</comment>
<dbReference type="GO" id="GO:0006260">
    <property type="term" value="P:DNA replication"/>
    <property type="evidence" value="ECO:0007669"/>
    <property type="project" value="UniProtKB-KW"/>
</dbReference>
<dbReference type="GO" id="GO:0003678">
    <property type="term" value="F:DNA helicase activity"/>
    <property type="evidence" value="ECO:0007669"/>
    <property type="project" value="UniProtKB-EC"/>
</dbReference>
<feature type="compositionally biased region" description="Low complexity" evidence="21">
    <location>
        <begin position="142"/>
        <end position="158"/>
    </location>
</feature>
<feature type="region of interest" description="Disordered" evidence="21">
    <location>
        <begin position="1"/>
        <end position="32"/>
    </location>
</feature>
<dbReference type="FunFam" id="3.40.50.300:FF:005036">
    <property type="entry name" value="Predicted protein"/>
    <property type="match status" value="1"/>
</dbReference>
<keyword evidence="26" id="KW-1185">Reference proteome</keyword>
<organism evidence="25 26">
    <name type="scientific">Discostella pseudostelligera</name>
    <dbReference type="NCBI Taxonomy" id="259834"/>
    <lineage>
        <taxon>Eukaryota</taxon>
        <taxon>Sar</taxon>
        <taxon>Stramenopiles</taxon>
        <taxon>Ochrophyta</taxon>
        <taxon>Bacillariophyta</taxon>
        <taxon>Coscinodiscophyceae</taxon>
        <taxon>Thalassiosirophycidae</taxon>
        <taxon>Stephanodiscales</taxon>
        <taxon>Stephanodiscaceae</taxon>
        <taxon>Discostella</taxon>
    </lineage>
</organism>
<dbReference type="InterPro" id="IPR041679">
    <property type="entry name" value="DNA2/NAM7-like_C"/>
</dbReference>
<evidence type="ECO:0000256" key="16">
    <source>
        <dbReference type="ARBA" id="ARBA00023125"/>
    </source>
</evidence>
<dbReference type="GO" id="GO:0046872">
    <property type="term" value="F:metal ion binding"/>
    <property type="evidence" value="ECO:0007669"/>
    <property type="project" value="UniProtKB-KW"/>
</dbReference>
<dbReference type="Gene3D" id="3.90.320.10">
    <property type="match status" value="1"/>
</dbReference>
<dbReference type="PANTHER" id="PTHR10887:SF433">
    <property type="entry name" value="DNA REPLICATION ATP-DEPENDENT HELICASE_NUCLEASE DNA2"/>
    <property type="match status" value="1"/>
</dbReference>
<feature type="compositionally biased region" description="Basic and acidic residues" evidence="21">
    <location>
        <begin position="128"/>
        <end position="141"/>
    </location>
</feature>
<feature type="domain" description="DNA2/NAM7 helicase-like C-terminal" evidence="24">
    <location>
        <begin position="1773"/>
        <end position="1984"/>
    </location>
</feature>
<evidence type="ECO:0000256" key="11">
    <source>
        <dbReference type="ARBA" id="ARBA00022801"/>
    </source>
</evidence>
<evidence type="ECO:0000313" key="26">
    <source>
        <dbReference type="Proteomes" id="UP001530293"/>
    </source>
</evidence>
<name>A0ABD3N9F9_9STRA</name>
<dbReference type="GO" id="GO:0016787">
    <property type="term" value="F:hydrolase activity"/>
    <property type="evidence" value="ECO:0007669"/>
    <property type="project" value="UniProtKB-KW"/>
</dbReference>
<feature type="compositionally biased region" description="Basic and acidic residues" evidence="21">
    <location>
        <begin position="272"/>
        <end position="294"/>
    </location>
</feature>
<keyword evidence="12" id="KW-0347">Helicase</keyword>
<evidence type="ECO:0000313" key="25">
    <source>
        <dbReference type="EMBL" id="KAL3770916.1"/>
    </source>
</evidence>
<evidence type="ECO:0000256" key="13">
    <source>
        <dbReference type="ARBA" id="ARBA00022840"/>
    </source>
</evidence>
<evidence type="ECO:0000256" key="15">
    <source>
        <dbReference type="ARBA" id="ARBA00023014"/>
    </source>
</evidence>
<feature type="compositionally biased region" description="Low complexity" evidence="21">
    <location>
        <begin position="355"/>
        <end position="365"/>
    </location>
</feature>
<evidence type="ECO:0000256" key="6">
    <source>
        <dbReference type="ARBA" id="ARBA00022705"/>
    </source>
</evidence>
<dbReference type="PANTHER" id="PTHR10887">
    <property type="entry name" value="DNA2/NAM7 HELICASE FAMILY"/>
    <property type="match status" value="1"/>
</dbReference>
<evidence type="ECO:0000256" key="21">
    <source>
        <dbReference type="SAM" id="MobiDB-lite"/>
    </source>
</evidence>
<feature type="region of interest" description="Disordered" evidence="21">
    <location>
        <begin position="243"/>
        <end position="365"/>
    </location>
</feature>
<dbReference type="GO" id="GO:0003677">
    <property type="term" value="F:DNA binding"/>
    <property type="evidence" value="ECO:0007669"/>
    <property type="project" value="UniProtKB-KW"/>
</dbReference>
<dbReference type="CDD" id="cd18808">
    <property type="entry name" value="SF1_C_Upf1"/>
    <property type="match status" value="1"/>
</dbReference>
<proteinExistence type="inferred from homology"/>
<feature type="domain" description="DNA2/NAM7 helicase helicase" evidence="23">
    <location>
        <begin position="1694"/>
        <end position="1765"/>
    </location>
</feature>
<dbReference type="Proteomes" id="UP001530293">
    <property type="component" value="Unassembled WGS sequence"/>
</dbReference>
<feature type="compositionally biased region" description="Acidic residues" evidence="21">
    <location>
        <begin position="473"/>
        <end position="484"/>
    </location>
</feature>
<dbReference type="GO" id="GO:0005524">
    <property type="term" value="F:ATP binding"/>
    <property type="evidence" value="ECO:0007669"/>
    <property type="project" value="UniProtKB-KW"/>
</dbReference>
<evidence type="ECO:0000256" key="20">
    <source>
        <dbReference type="ARBA" id="ARBA00047995"/>
    </source>
</evidence>
<evidence type="ECO:0000256" key="17">
    <source>
        <dbReference type="ARBA" id="ARBA00023204"/>
    </source>
</evidence>
<feature type="compositionally biased region" description="Low complexity" evidence="21">
    <location>
        <begin position="580"/>
        <end position="592"/>
    </location>
</feature>
<comment type="caution">
    <text evidence="25">The sequence shown here is derived from an EMBL/GenBank/DDBJ whole genome shotgun (WGS) entry which is preliminary data.</text>
</comment>
<feature type="region of interest" description="Disordered" evidence="21">
    <location>
        <begin position="98"/>
        <end position="174"/>
    </location>
</feature>
<dbReference type="Pfam" id="PF13086">
    <property type="entry name" value="AAA_11"/>
    <property type="match status" value="2"/>
</dbReference>
<dbReference type="Pfam" id="PF08696">
    <property type="entry name" value="Dna2"/>
    <property type="match status" value="1"/>
</dbReference>
<keyword evidence="8" id="KW-0479">Metal-binding</keyword>
<feature type="compositionally biased region" description="Low complexity" evidence="21">
    <location>
        <begin position="9"/>
        <end position="24"/>
    </location>
</feature>
<keyword evidence="17" id="KW-0234">DNA repair</keyword>
<dbReference type="GO" id="GO:0004518">
    <property type="term" value="F:nuclease activity"/>
    <property type="evidence" value="ECO:0007669"/>
    <property type="project" value="UniProtKB-KW"/>
</dbReference>
<evidence type="ECO:0000256" key="3">
    <source>
        <dbReference type="ARBA" id="ARBA00007913"/>
    </source>
</evidence>
<evidence type="ECO:0000259" key="23">
    <source>
        <dbReference type="Pfam" id="PF13086"/>
    </source>
</evidence>
<evidence type="ECO:0000256" key="1">
    <source>
        <dbReference type="ARBA" id="ARBA00001966"/>
    </source>
</evidence>
<feature type="region of interest" description="Disordered" evidence="21">
    <location>
        <begin position="580"/>
        <end position="603"/>
    </location>
</feature>